<dbReference type="Pfam" id="PF02866">
    <property type="entry name" value="Ldh_1_C"/>
    <property type="match status" value="1"/>
</dbReference>
<gene>
    <name evidence="6" type="primary">mdh</name>
    <name evidence="12" type="ORF">C8P63_102132</name>
</gene>
<dbReference type="PANTHER" id="PTHR43128">
    <property type="entry name" value="L-2-HYDROXYCARBOXYLATE DEHYDROGENASE (NAD(P)(+))"/>
    <property type="match status" value="1"/>
</dbReference>
<feature type="domain" description="Lactate/malate dehydrogenase C-terminal" evidence="11">
    <location>
        <begin position="148"/>
        <end position="305"/>
    </location>
</feature>
<feature type="binding site" evidence="6 9">
    <location>
        <position position="96"/>
    </location>
    <ligand>
        <name>NAD(+)</name>
        <dbReference type="ChEBI" id="CHEBI:57540"/>
    </ligand>
</feature>
<dbReference type="RefSeq" id="WP_108021701.1">
    <property type="nucleotide sequence ID" value="NZ_QBKR01000002.1"/>
</dbReference>
<comment type="caution">
    <text evidence="12">The sequence shown here is derived from an EMBL/GenBank/DDBJ whole genome shotgun (WGS) entry which is preliminary data.</text>
</comment>
<evidence type="ECO:0000259" key="11">
    <source>
        <dbReference type="Pfam" id="PF02866"/>
    </source>
</evidence>
<feature type="active site" description="Proton acceptor" evidence="6 7">
    <location>
        <position position="176"/>
    </location>
</feature>
<dbReference type="AlphaFoldDB" id="A0A2T6C8J0"/>
<keyword evidence="2 6" id="KW-0816">Tricarboxylic acid cycle</keyword>
<feature type="binding site" evidence="6 9">
    <location>
        <begin position="10"/>
        <end position="15"/>
    </location>
    <ligand>
        <name>NAD(+)</name>
        <dbReference type="ChEBI" id="CHEBI:57540"/>
    </ligand>
</feature>
<dbReference type="Gene3D" id="3.90.110.10">
    <property type="entry name" value="Lactate dehydrogenase/glycoside hydrolase, family 4, C-terminal"/>
    <property type="match status" value="1"/>
</dbReference>
<comment type="similarity">
    <text evidence="1">Belongs to the LDH/MDH superfamily. LDH family.</text>
</comment>
<dbReference type="OrthoDB" id="9802969at2"/>
<evidence type="ECO:0000256" key="8">
    <source>
        <dbReference type="PIRSR" id="PIRSR000102-2"/>
    </source>
</evidence>
<accession>A0A2T6C8J0</accession>
<keyword evidence="4 6" id="KW-0520">NAD</keyword>
<dbReference type="GO" id="GO:0006089">
    <property type="term" value="P:lactate metabolic process"/>
    <property type="evidence" value="ECO:0007669"/>
    <property type="project" value="TreeGrafter"/>
</dbReference>
<organism evidence="12 13">
    <name type="scientific">Melghirimyces profundicolus</name>
    <dbReference type="NCBI Taxonomy" id="1242148"/>
    <lineage>
        <taxon>Bacteria</taxon>
        <taxon>Bacillati</taxon>
        <taxon>Bacillota</taxon>
        <taxon>Bacilli</taxon>
        <taxon>Bacillales</taxon>
        <taxon>Thermoactinomycetaceae</taxon>
        <taxon>Melghirimyces</taxon>
    </lineage>
</organism>
<dbReference type="PIRSF" id="PIRSF000102">
    <property type="entry name" value="Lac_mal_DH"/>
    <property type="match status" value="1"/>
</dbReference>
<feature type="domain" description="Lactate/malate dehydrogenase N-terminal" evidence="10">
    <location>
        <begin position="5"/>
        <end position="143"/>
    </location>
</feature>
<dbReference type="PANTHER" id="PTHR43128:SF16">
    <property type="entry name" value="L-LACTATE DEHYDROGENASE"/>
    <property type="match status" value="1"/>
</dbReference>
<feature type="binding site" evidence="6 9">
    <location>
        <begin position="119"/>
        <end position="121"/>
    </location>
    <ligand>
        <name>NAD(+)</name>
        <dbReference type="ChEBI" id="CHEBI:57540"/>
    </ligand>
</feature>
<dbReference type="SUPFAM" id="SSF51735">
    <property type="entry name" value="NAD(P)-binding Rossmann-fold domains"/>
    <property type="match status" value="1"/>
</dbReference>
<feature type="binding site" evidence="6 8">
    <location>
        <position position="152"/>
    </location>
    <ligand>
        <name>substrate</name>
    </ligand>
</feature>
<keyword evidence="13" id="KW-1185">Reference proteome</keyword>
<evidence type="ECO:0000256" key="2">
    <source>
        <dbReference type="ARBA" id="ARBA00022532"/>
    </source>
</evidence>
<dbReference type="GO" id="GO:0006099">
    <property type="term" value="P:tricarboxylic acid cycle"/>
    <property type="evidence" value="ECO:0007669"/>
    <property type="project" value="UniProtKB-UniRule"/>
</dbReference>
<protein>
    <recommendedName>
        <fullName evidence="6">Malate dehydrogenase</fullName>
        <ecNumber evidence="6">1.1.1.37</ecNumber>
    </recommendedName>
</protein>
<evidence type="ECO:0000256" key="7">
    <source>
        <dbReference type="PIRSR" id="PIRSR000102-1"/>
    </source>
</evidence>
<evidence type="ECO:0000256" key="5">
    <source>
        <dbReference type="ARBA" id="ARBA00049258"/>
    </source>
</evidence>
<dbReference type="Gene3D" id="3.40.50.720">
    <property type="entry name" value="NAD(P)-binding Rossmann-like Domain"/>
    <property type="match status" value="1"/>
</dbReference>
<dbReference type="NCBIfam" id="TIGR01763">
    <property type="entry name" value="MalateDH_bact"/>
    <property type="match status" value="1"/>
</dbReference>
<dbReference type="InterPro" id="IPR036291">
    <property type="entry name" value="NAD(P)-bd_dom_sf"/>
</dbReference>
<dbReference type="FunFam" id="3.90.110.10:FF:000004">
    <property type="entry name" value="Malate dehydrogenase"/>
    <property type="match status" value="1"/>
</dbReference>
<proteinExistence type="inferred from homology"/>
<evidence type="ECO:0000256" key="3">
    <source>
        <dbReference type="ARBA" id="ARBA00023002"/>
    </source>
</evidence>
<dbReference type="EMBL" id="QBKR01000002">
    <property type="protein sequence ID" value="PTX64638.1"/>
    <property type="molecule type" value="Genomic_DNA"/>
</dbReference>
<comment type="similarity">
    <text evidence="6">Belongs to the LDH/MDH superfamily. MDH type 3 family.</text>
</comment>
<dbReference type="HAMAP" id="MF_00487">
    <property type="entry name" value="Malate_dehydrog_3"/>
    <property type="match status" value="1"/>
</dbReference>
<dbReference type="GO" id="GO:0030060">
    <property type="term" value="F:L-malate dehydrogenase (NAD+) activity"/>
    <property type="evidence" value="ECO:0007669"/>
    <property type="project" value="UniProtKB-UniRule"/>
</dbReference>
<feature type="binding site" evidence="6 8">
    <location>
        <position position="121"/>
    </location>
    <ligand>
        <name>substrate</name>
    </ligand>
</feature>
<dbReference type="FunFam" id="3.40.50.720:FF:000018">
    <property type="entry name" value="Malate dehydrogenase"/>
    <property type="match status" value="1"/>
</dbReference>
<dbReference type="Pfam" id="PF00056">
    <property type="entry name" value="Ldh_1_N"/>
    <property type="match status" value="1"/>
</dbReference>
<dbReference type="EC" id="1.1.1.37" evidence="6"/>
<keyword evidence="3 6" id="KW-0560">Oxidoreductase</keyword>
<dbReference type="CDD" id="cd01339">
    <property type="entry name" value="LDH-like_MDH"/>
    <property type="match status" value="1"/>
</dbReference>
<dbReference type="InterPro" id="IPR001236">
    <property type="entry name" value="Lactate/malate_DH_N"/>
</dbReference>
<comment type="function">
    <text evidence="6">Catalyzes the reversible oxidation of malate to oxaloacetate.</text>
</comment>
<sequence>MGRKKIAIIGAGNVGATTAHWLVSKELGDVVLIDVEEGMPGGKALDLLEASPVEGFDCMVTGSNDYREIDGADVVVVTAGIARKPGMSRDDLVKTNAKIVENVTREAVKYAPDAIFIIVSNPLDVMCNVALEASGLPKNRVFGQSGVLDSARFRTFIAMELGVSVEDVSAFVLGGHGDDMVPLVRFSYAGNIPIEMLMSREQIDRIVERTRKGGAEIVNLLKKGSAYFAPAASTAKMVEAVLKDKKRIMPTAVYLEGEYGISGLYFGVPAIIGENGVEKVIEIPLTSDEQIALEKSSRAVEKTLKVLKSSV</sequence>
<comment type="catalytic activity">
    <reaction evidence="5">
        <text>(S)-lactate + NAD(+) = pyruvate + NADH + H(+)</text>
        <dbReference type="Rhea" id="RHEA:23444"/>
        <dbReference type="ChEBI" id="CHEBI:15361"/>
        <dbReference type="ChEBI" id="CHEBI:15378"/>
        <dbReference type="ChEBI" id="CHEBI:16651"/>
        <dbReference type="ChEBI" id="CHEBI:57540"/>
        <dbReference type="ChEBI" id="CHEBI:57945"/>
        <dbReference type="EC" id="1.1.1.27"/>
    </reaction>
</comment>
<feature type="binding site" evidence="6 8">
    <location>
        <position position="89"/>
    </location>
    <ligand>
        <name>substrate</name>
    </ligand>
</feature>
<dbReference type="NCBIfam" id="NF004863">
    <property type="entry name" value="PRK06223.1"/>
    <property type="match status" value="1"/>
</dbReference>
<evidence type="ECO:0000256" key="6">
    <source>
        <dbReference type="HAMAP-Rule" id="MF_00487"/>
    </source>
</evidence>
<name>A0A2T6C8J0_9BACL</name>
<dbReference type="InterPro" id="IPR022383">
    <property type="entry name" value="Lactate/malate_DH_C"/>
</dbReference>
<evidence type="ECO:0000256" key="9">
    <source>
        <dbReference type="PIRSR" id="PIRSR000102-3"/>
    </source>
</evidence>
<dbReference type="InterPro" id="IPR001557">
    <property type="entry name" value="L-lactate/malate_DH"/>
</dbReference>
<dbReference type="Proteomes" id="UP000244240">
    <property type="component" value="Unassembled WGS sequence"/>
</dbReference>
<dbReference type="InterPro" id="IPR015955">
    <property type="entry name" value="Lactate_DH/Glyco_Ohase_4_C"/>
</dbReference>
<dbReference type="SUPFAM" id="SSF56327">
    <property type="entry name" value="LDH C-terminal domain-like"/>
    <property type="match status" value="1"/>
</dbReference>
<dbReference type="PRINTS" id="PR00086">
    <property type="entry name" value="LLDHDRGNASE"/>
</dbReference>
<comment type="catalytic activity">
    <reaction evidence="6">
        <text>(S)-malate + NAD(+) = oxaloacetate + NADH + H(+)</text>
        <dbReference type="Rhea" id="RHEA:21432"/>
        <dbReference type="ChEBI" id="CHEBI:15378"/>
        <dbReference type="ChEBI" id="CHEBI:15589"/>
        <dbReference type="ChEBI" id="CHEBI:16452"/>
        <dbReference type="ChEBI" id="CHEBI:57540"/>
        <dbReference type="ChEBI" id="CHEBI:57945"/>
        <dbReference type="EC" id="1.1.1.37"/>
    </reaction>
</comment>
<feature type="binding site" evidence="6 9">
    <location>
        <position position="34"/>
    </location>
    <ligand>
        <name>NAD(+)</name>
        <dbReference type="ChEBI" id="CHEBI:57540"/>
    </ligand>
</feature>
<evidence type="ECO:0000259" key="10">
    <source>
        <dbReference type="Pfam" id="PF00056"/>
    </source>
</evidence>
<evidence type="ECO:0000256" key="4">
    <source>
        <dbReference type="ARBA" id="ARBA00023027"/>
    </source>
</evidence>
<evidence type="ECO:0000313" key="13">
    <source>
        <dbReference type="Proteomes" id="UP000244240"/>
    </source>
</evidence>
<dbReference type="GO" id="GO:0004459">
    <property type="term" value="F:L-lactate dehydrogenase (NAD+) activity"/>
    <property type="evidence" value="ECO:0007669"/>
    <property type="project" value="UniProtKB-EC"/>
</dbReference>
<evidence type="ECO:0000256" key="1">
    <source>
        <dbReference type="ARBA" id="ARBA00006054"/>
    </source>
</evidence>
<feature type="binding site" evidence="6 8">
    <location>
        <position position="83"/>
    </location>
    <ligand>
        <name>substrate</name>
    </ligand>
</feature>
<reference evidence="12 13" key="1">
    <citation type="submission" date="2018-04" db="EMBL/GenBank/DDBJ databases">
        <title>Genomic Encyclopedia of Archaeal and Bacterial Type Strains, Phase II (KMG-II): from individual species to whole genera.</title>
        <authorList>
            <person name="Goeker M."/>
        </authorList>
    </citation>
    <scope>NUCLEOTIDE SEQUENCE [LARGE SCALE GENOMIC DNA]</scope>
    <source>
        <strain evidence="12 13">DSM 45787</strain>
    </source>
</reference>
<dbReference type="InterPro" id="IPR011275">
    <property type="entry name" value="Malate_DH_type3"/>
</dbReference>
<evidence type="ECO:0000313" key="12">
    <source>
        <dbReference type="EMBL" id="PTX64638.1"/>
    </source>
</evidence>